<feature type="domain" description="Methyl-accepting transducer" evidence="8">
    <location>
        <begin position="320"/>
        <end position="542"/>
    </location>
</feature>
<dbReference type="GO" id="GO:0006935">
    <property type="term" value="P:chemotaxis"/>
    <property type="evidence" value="ECO:0007669"/>
    <property type="project" value="InterPro"/>
</dbReference>
<gene>
    <name evidence="10" type="ORF">GCM10012284_55520</name>
</gene>
<reference evidence="10" key="2">
    <citation type="submission" date="2020-09" db="EMBL/GenBank/DDBJ databases">
        <authorList>
            <person name="Sun Q."/>
            <person name="Zhou Y."/>
        </authorList>
    </citation>
    <scope>NUCLEOTIDE SEQUENCE</scope>
    <source>
        <strain evidence="10">CGMCC 4.7299</strain>
    </source>
</reference>
<dbReference type="SUPFAM" id="SSF58104">
    <property type="entry name" value="Methyl-accepting chemotaxis protein (MCP) signaling domain"/>
    <property type="match status" value="1"/>
</dbReference>
<protein>
    <submittedName>
        <fullName evidence="10">Methyl-accepting chemotaxis protein</fullName>
    </submittedName>
</protein>
<comment type="caution">
    <text evidence="10">The sequence shown here is derived from an EMBL/GenBank/DDBJ whole genome shotgun (WGS) entry which is preliminary data.</text>
</comment>
<keyword evidence="2 7" id="KW-1133">Transmembrane helix</keyword>
<dbReference type="InterPro" id="IPR003660">
    <property type="entry name" value="HAMP_dom"/>
</dbReference>
<feature type="transmembrane region" description="Helical" evidence="7">
    <location>
        <begin position="61"/>
        <end position="81"/>
    </location>
</feature>
<dbReference type="GO" id="GO:0007165">
    <property type="term" value="P:signal transduction"/>
    <property type="evidence" value="ECO:0007669"/>
    <property type="project" value="UniProtKB-KW"/>
</dbReference>
<sequence>MSSWTGESGLGRVSPGLGGLEPPRFDRDCETRLSRPGERADPTGVGTERAPKFRITIGARLMMMAGACVAAVALVAVAGYSGTTRQAEAEREMDRTSAAMSSQWNADMMHDALRADVMASLYATSDAQREKLEVSAVEEHGQVMVDKLTEAAAGAPASLANAYVEARPQVAAYVEAARSIVSATDRDVAESQLGAFLDRFGQLEETLGAIDDAMLAEVGAAADRGAAEADRAIGFIAAGTAAALLMGLLSAVVTARAIRRPLQHMLAALRKVAARDLTVSADTHSADEFSDMAEALNEAVSALRATVTATASSAEELTSASGDLRRLSGELDASAEQTSGRARSAGSTAQQVSAAVSDMTAATEQLSASIREIARQTTEAAVTTAQANDSATETASSVDTLNAAADEVGAIVKLITTIAEQTNLLALNATIEAARAGDAGKGFAVVAGEVKDLAQETAKATSDITAKISAMQEMTARTAGAIATITSVITQIDDGQRTIAAAVEEQSATTSELARNVGDVSTAAGEISGTVSHISTSAESTAAGANTTRQSAERVSSAAAEIAGLLGQFRY</sequence>
<dbReference type="InterPro" id="IPR004090">
    <property type="entry name" value="Chemotax_Me-accpt_rcpt"/>
</dbReference>
<dbReference type="CDD" id="cd06225">
    <property type="entry name" value="HAMP"/>
    <property type="match status" value="1"/>
</dbReference>
<dbReference type="PROSITE" id="PS50111">
    <property type="entry name" value="CHEMOTAXIS_TRANSDUC_2"/>
    <property type="match status" value="1"/>
</dbReference>
<dbReference type="PANTHER" id="PTHR32089">
    <property type="entry name" value="METHYL-ACCEPTING CHEMOTAXIS PROTEIN MCPB"/>
    <property type="match status" value="1"/>
</dbReference>
<dbReference type="Proteomes" id="UP000656042">
    <property type="component" value="Unassembled WGS sequence"/>
</dbReference>
<keyword evidence="11" id="KW-1185">Reference proteome</keyword>
<dbReference type="InterPro" id="IPR004089">
    <property type="entry name" value="MCPsignal_dom"/>
</dbReference>
<dbReference type="Pfam" id="PF00672">
    <property type="entry name" value="HAMP"/>
    <property type="match status" value="1"/>
</dbReference>
<evidence type="ECO:0000256" key="7">
    <source>
        <dbReference type="SAM" id="Phobius"/>
    </source>
</evidence>
<evidence type="ECO:0000256" key="1">
    <source>
        <dbReference type="ARBA" id="ARBA00022692"/>
    </source>
</evidence>
<dbReference type="SMART" id="SM00304">
    <property type="entry name" value="HAMP"/>
    <property type="match status" value="2"/>
</dbReference>
<evidence type="ECO:0000256" key="6">
    <source>
        <dbReference type="SAM" id="MobiDB-lite"/>
    </source>
</evidence>
<evidence type="ECO:0000313" key="11">
    <source>
        <dbReference type="Proteomes" id="UP000656042"/>
    </source>
</evidence>
<dbReference type="PANTHER" id="PTHR32089:SF112">
    <property type="entry name" value="LYSOZYME-LIKE PROTEIN-RELATED"/>
    <property type="match status" value="1"/>
</dbReference>
<evidence type="ECO:0000259" key="9">
    <source>
        <dbReference type="PROSITE" id="PS50885"/>
    </source>
</evidence>
<dbReference type="GO" id="GO:0004888">
    <property type="term" value="F:transmembrane signaling receptor activity"/>
    <property type="evidence" value="ECO:0007669"/>
    <property type="project" value="InterPro"/>
</dbReference>
<dbReference type="AlphaFoldDB" id="A0A8J3C3K7"/>
<dbReference type="Gene3D" id="1.10.287.950">
    <property type="entry name" value="Methyl-accepting chemotaxis protein"/>
    <property type="match status" value="1"/>
</dbReference>
<feature type="region of interest" description="Disordered" evidence="6">
    <location>
        <begin position="1"/>
        <end position="47"/>
    </location>
</feature>
<feature type="transmembrane region" description="Helical" evidence="7">
    <location>
        <begin position="232"/>
        <end position="255"/>
    </location>
</feature>
<keyword evidence="7" id="KW-0472">Membrane</keyword>
<dbReference type="EMBL" id="BMMX01000042">
    <property type="protein sequence ID" value="GGL13617.1"/>
    <property type="molecule type" value="Genomic_DNA"/>
</dbReference>
<organism evidence="10 11">
    <name type="scientific">Mangrovihabitans endophyticus</name>
    <dbReference type="NCBI Taxonomy" id="1751298"/>
    <lineage>
        <taxon>Bacteria</taxon>
        <taxon>Bacillati</taxon>
        <taxon>Actinomycetota</taxon>
        <taxon>Actinomycetes</taxon>
        <taxon>Micromonosporales</taxon>
        <taxon>Micromonosporaceae</taxon>
        <taxon>Mangrovihabitans</taxon>
    </lineage>
</organism>
<dbReference type="PROSITE" id="PS50885">
    <property type="entry name" value="HAMP"/>
    <property type="match status" value="1"/>
</dbReference>
<dbReference type="GO" id="GO:0016020">
    <property type="term" value="C:membrane"/>
    <property type="evidence" value="ECO:0007669"/>
    <property type="project" value="InterPro"/>
</dbReference>
<keyword evidence="1 7" id="KW-0812">Transmembrane</keyword>
<evidence type="ECO:0000256" key="3">
    <source>
        <dbReference type="ARBA" id="ARBA00023224"/>
    </source>
</evidence>
<evidence type="ECO:0000256" key="4">
    <source>
        <dbReference type="ARBA" id="ARBA00029447"/>
    </source>
</evidence>
<feature type="domain" description="HAMP" evidence="9">
    <location>
        <begin position="256"/>
        <end position="308"/>
    </location>
</feature>
<proteinExistence type="inferred from homology"/>
<keyword evidence="3 5" id="KW-0807">Transducer</keyword>
<name>A0A8J3C3K7_9ACTN</name>
<dbReference type="PRINTS" id="PR00260">
    <property type="entry name" value="CHEMTRNSDUCR"/>
</dbReference>
<accession>A0A8J3C3K7</accession>
<dbReference type="Pfam" id="PF00015">
    <property type="entry name" value="MCPsignal"/>
    <property type="match status" value="1"/>
</dbReference>
<evidence type="ECO:0000256" key="5">
    <source>
        <dbReference type="PROSITE-ProRule" id="PRU00284"/>
    </source>
</evidence>
<evidence type="ECO:0000259" key="8">
    <source>
        <dbReference type="PROSITE" id="PS50111"/>
    </source>
</evidence>
<comment type="similarity">
    <text evidence="4">Belongs to the methyl-accepting chemotaxis (MCP) protein family.</text>
</comment>
<evidence type="ECO:0000256" key="2">
    <source>
        <dbReference type="ARBA" id="ARBA00022989"/>
    </source>
</evidence>
<feature type="compositionally biased region" description="Basic and acidic residues" evidence="6">
    <location>
        <begin position="23"/>
        <end position="41"/>
    </location>
</feature>
<reference evidence="10" key="1">
    <citation type="journal article" date="2014" name="Int. J. Syst. Evol. Microbiol.">
        <title>Complete genome sequence of Corynebacterium casei LMG S-19264T (=DSM 44701T), isolated from a smear-ripened cheese.</title>
        <authorList>
            <consortium name="US DOE Joint Genome Institute (JGI-PGF)"/>
            <person name="Walter F."/>
            <person name="Albersmeier A."/>
            <person name="Kalinowski J."/>
            <person name="Ruckert C."/>
        </authorList>
    </citation>
    <scope>NUCLEOTIDE SEQUENCE</scope>
    <source>
        <strain evidence="10">CGMCC 4.7299</strain>
    </source>
</reference>
<dbReference type="SMART" id="SM00283">
    <property type="entry name" value="MA"/>
    <property type="match status" value="1"/>
</dbReference>
<evidence type="ECO:0000313" key="10">
    <source>
        <dbReference type="EMBL" id="GGL13617.1"/>
    </source>
</evidence>